<evidence type="ECO:0008006" key="16">
    <source>
        <dbReference type="Google" id="ProtNLM"/>
    </source>
</evidence>
<evidence type="ECO:0000259" key="12">
    <source>
        <dbReference type="Pfam" id="PF07731"/>
    </source>
</evidence>
<comment type="similarity">
    <text evidence="3">Belongs to the multicopper oxidase family.</text>
</comment>
<dbReference type="CDD" id="cd13844">
    <property type="entry name" value="CuRO_1_BOD_CotA_like"/>
    <property type="match status" value="1"/>
</dbReference>
<dbReference type="AlphaFoldDB" id="A0AA38CIG1"/>
<keyword evidence="6" id="KW-0256">Endoplasmic reticulum</keyword>
<keyword evidence="5 11" id="KW-0732">Signal</keyword>
<dbReference type="GO" id="GO:0005507">
    <property type="term" value="F:copper ion binding"/>
    <property type="evidence" value="ECO:0007669"/>
    <property type="project" value="InterPro"/>
</dbReference>
<dbReference type="Proteomes" id="UP000824469">
    <property type="component" value="Unassembled WGS sequence"/>
</dbReference>
<sequence length="574" mass="64694">MKIRNNISAVLLLLCFFAVGGSDSSHDIAASLEMFVDELPDMPKLKGYVNLSNPAHLRIGMFQTKWKFHRDLPWSRVFAYGASKETATVPGPTIETMHGVETFVTWENHLPRKHILPWDPTLTTANPKHGGIPTVVHLHGGIHEPQSDGHPLAWFTAEFSEKGAAWKKAKYEYRNVQAPGNLWYHDHALGFTRVNLLAGLLGAYVIRNPKLETPFNLPSGSEYDRHLLIFDRSFAADGSIYMNSTGNNPSIHPQWQPEYFGDAIIVNGKAWPFMKVKRRKYRFRIVNVSNARFYRLALSNGLNMTHIGSDSAYLPKPVTVKDYLLGPSEIADLIIDFSYSSTDAAILTNSAEYPYPSGDPVDDLSSRVMKFVIEGPAGFDPEGDRTRIPDKLVECPRPKRDAAIHTRYISFYEYESSTGEPTHLFINGLPFDAAATETPKQGSSEVWHVINLTEDNHPLHIHLALFFVVQQIEILDLEEFKSCMDQKNDAVKCDIQKHAKGKTVAVAGPDSGWKNVYKMEPGFMTTIIVDFSLLGSSGRRPYPFNASDEPGYVYHCHILDHEDNEMMRPLKVRY</sequence>
<dbReference type="CDD" id="cd13891">
    <property type="entry name" value="CuRO_3_CotA_like"/>
    <property type="match status" value="1"/>
</dbReference>
<keyword evidence="7" id="KW-0560">Oxidoreductase</keyword>
<reference evidence="14 15" key="1">
    <citation type="journal article" date="2021" name="Nat. Plants">
        <title>The Taxus genome provides insights into paclitaxel biosynthesis.</title>
        <authorList>
            <person name="Xiong X."/>
            <person name="Gou J."/>
            <person name="Liao Q."/>
            <person name="Li Y."/>
            <person name="Zhou Q."/>
            <person name="Bi G."/>
            <person name="Li C."/>
            <person name="Du R."/>
            <person name="Wang X."/>
            <person name="Sun T."/>
            <person name="Guo L."/>
            <person name="Liang H."/>
            <person name="Lu P."/>
            <person name="Wu Y."/>
            <person name="Zhang Z."/>
            <person name="Ro D.K."/>
            <person name="Shang Y."/>
            <person name="Huang S."/>
            <person name="Yan J."/>
        </authorList>
    </citation>
    <scope>NUCLEOTIDE SEQUENCE [LARGE SCALE GENOMIC DNA]</scope>
    <source>
        <strain evidence="14">Ta-2019</strain>
    </source>
</reference>
<keyword evidence="9" id="KW-0472">Membrane</keyword>
<dbReference type="InterPro" id="IPR011706">
    <property type="entry name" value="Cu-oxidase_C"/>
</dbReference>
<dbReference type="PANTHER" id="PTHR48461:SF1">
    <property type="entry name" value="MULTICOPPER OXIDASE LPR1-LIKE"/>
    <property type="match status" value="1"/>
</dbReference>
<evidence type="ECO:0000313" key="15">
    <source>
        <dbReference type="Proteomes" id="UP000824469"/>
    </source>
</evidence>
<accession>A0AA38CIG1</accession>
<protein>
    <recommendedName>
        <fullName evidence="16">Multicopper oxidase</fullName>
    </recommendedName>
</protein>
<gene>
    <name evidence="14" type="ORF">KI387_012548</name>
</gene>
<dbReference type="OMA" id="YQLDVMS"/>
<organism evidence="14 15">
    <name type="scientific">Taxus chinensis</name>
    <name type="common">Chinese yew</name>
    <name type="synonym">Taxus wallichiana var. chinensis</name>
    <dbReference type="NCBI Taxonomy" id="29808"/>
    <lineage>
        <taxon>Eukaryota</taxon>
        <taxon>Viridiplantae</taxon>
        <taxon>Streptophyta</taxon>
        <taxon>Embryophyta</taxon>
        <taxon>Tracheophyta</taxon>
        <taxon>Spermatophyta</taxon>
        <taxon>Pinopsida</taxon>
        <taxon>Pinidae</taxon>
        <taxon>Conifers II</taxon>
        <taxon>Cupressales</taxon>
        <taxon>Taxaceae</taxon>
        <taxon>Taxus</taxon>
    </lineage>
</organism>
<comment type="cofactor">
    <cofactor evidence="1">
        <name>Cu cation</name>
        <dbReference type="ChEBI" id="CHEBI:23378"/>
    </cofactor>
</comment>
<keyword evidence="15" id="KW-1185">Reference proteome</keyword>
<keyword evidence="4" id="KW-0479">Metal-binding</keyword>
<feature type="domain" description="Plastocyanin-like" evidence="12">
    <location>
        <begin position="420"/>
        <end position="573"/>
    </location>
</feature>
<evidence type="ECO:0000313" key="14">
    <source>
        <dbReference type="EMBL" id="KAH9300965.1"/>
    </source>
</evidence>
<dbReference type="SUPFAM" id="SSF49503">
    <property type="entry name" value="Cupredoxins"/>
    <property type="match status" value="3"/>
</dbReference>
<proteinExistence type="inferred from homology"/>
<name>A0AA38CIG1_TAXCH</name>
<evidence type="ECO:0000256" key="6">
    <source>
        <dbReference type="ARBA" id="ARBA00022824"/>
    </source>
</evidence>
<evidence type="ECO:0000256" key="8">
    <source>
        <dbReference type="ARBA" id="ARBA00023008"/>
    </source>
</evidence>
<dbReference type="InterPro" id="IPR008972">
    <property type="entry name" value="Cupredoxin"/>
</dbReference>
<dbReference type="PANTHER" id="PTHR48461">
    <property type="entry name" value="MULTICOPPER OXIDASE LPR1-LIKE"/>
    <property type="match status" value="1"/>
</dbReference>
<dbReference type="InterPro" id="IPR052152">
    <property type="entry name" value="LPR1/LPR2"/>
</dbReference>
<feature type="domain" description="Plastocyanin-like" evidence="13">
    <location>
        <begin position="133"/>
        <end position="210"/>
    </location>
</feature>
<feature type="signal peptide" evidence="11">
    <location>
        <begin position="1"/>
        <end position="24"/>
    </location>
</feature>
<dbReference type="InterPro" id="IPR011707">
    <property type="entry name" value="Cu-oxidase-like_N"/>
</dbReference>
<evidence type="ECO:0000256" key="4">
    <source>
        <dbReference type="ARBA" id="ARBA00022723"/>
    </source>
</evidence>
<evidence type="ECO:0000256" key="1">
    <source>
        <dbReference type="ARBA" id="ARBA00001935"/>
    </source>
</evidence>
<dbReference type="CDD" id="cd13868">
    <property type="entry name" value="CuRO_2_CotA_like"/>
    <property type="match status" value="1"/>
</dbReference>
<evidence type="ECO:0000256" key="11">
    <source>
        <dbReference type="SAM" id="SignalP"/>
    </source>
</evidence>
<keyword evidence="8" id="KW-0186">Copper</keyword>
<dbReference type="FunFam" id="2.60.40.420:FF:000087">
    <property type="entry name" value="Spore coat protein A"/>
    <property type="match status" value="1"/>
</dbReference>
<evidence type="ECO:0000256" key="2">
    <source>
        <dbReference type="ARBA" id="ARBA00004406"/>
    </source>
</evidence>
<evidence type="ECO:0000256" key="9">
    <source>
        <dbReference type="ARBA" id="ARBA00023136"/>
    </source>
</evidence>
<dbReference type="FunFam" id="2.60.40.420:FF:000081">
    <property type="entry name" value="Spore coat protein A"/>
    <property type="match status" value="1"/>
</dbReference>
<evidence type="ECO:0000256" key="3">
    <source>
        <dbReference type="ARBA" id="ARBA00010609"/>
    </source>
</evidence>
<dbReference type="Pfam" id="PF07732">
    <property type="entry name" value="Cu-oxidase_3"/>
    <property type="match status" value="1"/>
</dbReference>
<evidence type="ECO:0000256" key="7">
    <source>
        <dbReference type="ARBA" id="ARBA00023002"/>
    </source>
</evidence>
<dbReference type="EMBL" id="JAHRHJ020000009">
    <property type="protein sequence ID" value="KAH9300965.1"/>
    <property type="molecule type" value="Genomic_DNA"/>
</dbReference>
<feature type="chain" id="PRO_5041373326" description="Multicopper oxidase" evidence="11">
    <location>
        <begin position="25"/>
        <end position="574"/>
    </location>
</feature>
<evidence type="ECO:0000256" key="10">
    <source>
        <dbReference type="ARBA" id="ARBA00023180"/>
    </source>
</evidence>
<keyword evidence="10" id="KW-0325">Glycoprotein</keyword>
<dbReference type="GO" id="GO:0016036">
    <property type="term" value="P:cellular response to phosphate starvation"/>
    <property type="evidence" value="ECO:0007669"/>
    <property type="project" value="InterPro"/>
</dbReference>
<evidence type="ECO:0000259" key="13">
    <source>
        <dbReference type="Pfam" id="PF07732"/>
    </source>
</evidence>
<dbReference type="GO" id="GO:0016491">
    <property type="term" value="F:oxidoreductase activity"/>
    <property type="evidence" value="ECO:0007669"/>
    <property type="project" value="UniProtKB-KW"/>
</dbReference>
<evidence type="ECO:0000256" key="5">
    <source>
        <dbReference type="ARBA" id="ARBA00022729"/>
    </source>
</evidence>
<dbReference type="Gene3D" id="2.60.40.420">
    <property type="entry name" value="Cupredoxins - blue copper proteins"/>
    <property type="match status" value="3"/>
</dbReference>
<dbReference type="Pfam" id="PF07731">
    <property type="entry name" value="Cu-oxidase_2"/>
    <property type="match status" value="1"/>
</dbReference>
<dbReference type="GO" id="GO:0005789">
    <property type="term" value="C:endoplasmic reticulum membrane"/>
    <property type="evidence" value="ECO:0007669"/>
    <property type="project" value="UniProtKB-SubCell"/>
</dbReference>
<comment type="caution">
    <text evidence="14">The sequence shown here is derived from an EMBL/GenBank/DDBJ whole genome shotgun (WGS) entry which is preliminary data.</text>
</comment>
<comment type="subcellular location">
    <subcellularLocation>
        <location evidence="2">Endoplasmic reticulum membrane</location>
        <topology evidence="2">Peripheral membrane protein</topology>
    </subcellularLocation>
</comment>